<dbReference type="InterPro" id="IPR001466">
    <property type="entry name" value="Beta-lactam-related"/>
</dbReference>
<dbReference type="EMBL" id="BMPE01000002">
    <property type="protein sequence ID" value="GGK97497.1"/>
    <property type="molecule type" value="Genomic_DNA"/>
</dbReference>
<sequence length="409" mass="44466">MSTTTGISTDRLHAWEAHVKAAYLDPGLLPHALTVVYRRGELVHQHAQGYADVEASRALRDTDIFRIYSMTKPVTSLAFMMLLEEGRVTLNDPVSSVIPGWANLGVWAQEEGGVITTEPPARPMRMIDLLRHTSGLSYHIQQGGRVDALYRERGIGSATDLAGFIDALADVPLEHHPGEAWHYSAATDVLGYVVERLSGQPFENFVRTRILEPLGMTDTDFSVPPDKAARFMPCYVLTGRGRTLFDPAHGSRYLAAPRFVSGGGGLVSTAADYLRFCRMLLRGGELDGARIVGPKTLELMTRNHLPGGADVASLARSPIAVSASASRGVGFGLGFAVTLDPVRAQRLGNAGDFSWGGAAGTYFWIDPVEDLAVIFMTQQLMSPERVQDDLRTFVYSALTDSPTRPHTLA</sequence>
<reference evidence="3" key="1">
    <citation type="journal article" date="2019" name="Int. J. Syst. Evol. Microbiol.">
        <title>The Global Catalogue of Microorganisms (GCM) 10K type strain sequencing project: providing services to taxonomists for standard genome sequencing and annotation.</title>
        <authorList>
            <consortium name="The Broad Institute Genomics Platform"/>
            <consortium name="The Broad Institute Genome Sequencing Center for Infectious Disease"/>
            <person name="Wu L."/>
            <person name="Ma J."/>
        </authorList>
    </citation>
    <scope>NUCLEOTIDE SEQUENCE [LARGE SCALE GENOMIC DNA]</scope>
    <source>
        <strain evidence="3">JCM 19173</strain>
    </source>
</reference>
<proteinExistence type="predicted"/>
<name>A0ABQ2FGX6_9DEIO</name>
<dbReference type="Pfam" id="PF00144">
    <property type="entry name" value="Beta-lactamase"/>
    <property type="match status" value="1"/>
</dbReference>
<evidence type="ECO:0000259" key="1">
    <source>
        <dbReference type="Pfam" id="PF00144"/>
    </source>
</evidence>
<dbReference type="PANTHER" id="PTHR43283">
    <property type="entry name" value="BETA-LACTAMASE-RELATED"/>
    <property type="match status" value="1"/>
</dbReference>
<keyword evidence="3" id="KW-1185">Reference proteome</keyword>
<keyword evidence="2" id="KW-0378">Hydrolase</keyword>
<evidence type="ECO:0000313" key="3">
    <source>
        <dbReference type="Proteomes" id="UP000604341"/>
    </source>
</evidence>
<dbReference type="InterPro" id="IPR050789">
    <property type="entry name" value="Diverse_Enzym_Activities"/>
</dbReference>
<feature type="domain" description="Beta-lactamase-related" evidence="1">
    <location>
        <begin position="32"/>
        <end position="389"/>
    </location>
</feature>
<accession>A0ABQ2FGX6</accession>
<dbReference type="SUPFAM" id="SSF56601">
    <property type="entry name" value="beta-lactamase/transpeptidase-like"/>
    <property type="match status" value="1"/>
</dbReference>
<dbReference type="PANTHER" id="PTHR43283:SF3">
    <property type="entry name" value="BETA-LACTAMASE FAMILY PROTEIN (AFU_ORTHOLOGUE AFUA_5G07500)"/>
    <property type="match status" value="1"/>
</dbReference>
<dbReference type="RefSeq" id="WP_189068337.1">
    <property type="nucleotide sequence ID" value="NZ_BMPE01000002.1"/>
</dbReference>
<dbReference type="Proteomes" id="UP000604341">
    <property type="component" value="Unassembled WGS sequence"/>
</dbReference>
<gene>
    <name evidence="2" type="ORF">GCM10010844_14680</name>
</gene>
<evidence type="ECO:0000313" key="2">
    <source>
        <dbReference type="EMBL" id="GGK97497.1"/>
    </source>
</evidence>
<dbReference type="GO" id="GO:0016787">
    <property type="term" value="F:hydrolase activity"/>
    <property type="evidence" value="ECO:0007669"/>
    <property type="project" value="UniProtKB-KW"/>
</dbReference>
<dbReference type="InterPro" id="IPR012338">
    <property type="entry name" value="Beta-lactam/transpept-like"/>
</dbReference>
<protein>
    <submittedName>
        <fullName evidence="2">Serine hydrolase</fullName>
    </submittedName>
</protein>
<comment type="caution">
    <text evidence="2">The sequence shown here is derived from an EMBL/GenBank/DDBJ whole genome shotgun (WGS) entry which is preliminary data.</text>
</comment>
<organism evidence="2 3">
    <name type="scientific">Deinococcus radiotolerans</name>
    <dbReference type="NCBI Taxonomy" id="1309407"/>
    <lineage>
        <taxon>Bacteria</taxon>
        <taxon>Thermotogati</taxon>
        <taxon>Deinococcota</taxon>
        <taxon>Deinococci</taxon>
        <taxon>Deinococcales</taxon>
        <taxon>Deinococcaceae</taxon>
        <taxon>Deinococcus</taxon>
    </lineage>
</organism>
<dbReference type="Gene3D" id="3.40.710.10">
    <property type="entry name" value="DD-peptidase/beta-lactamase superfamily"/>
    <property type="match status" value="1"/>
</dbReference>